<comment type="caution">
    <text evidence="1">The sequence shown here is derived from an EMBL/GenBank/DDBJ whole genome shotgun (WGS) entry which is preliminary data.</text>
</comment>
<proteinExistence type="predicted"/>
<sequence length="482" mass="51502">MPEITSFVHNGISILSQPAPQPMGPLGGVVLGLVGTAPDADPQIPRSKAWRINTPVQAAMLDKTGNERGTLWRAVTEIQKVANVPIYVVIEREETDLEPAAKDYTMTVVSASQAEGGPIQVIVDSSTLLESVSGSAVNSWTAVVGEKSAAVQIYTVGEVNTLTLSQNGTLRVADLTQGTQITVKGKDLTPAGTVANIIGKVDPDTGRRTGIQALISTDESLTHIAAPGFNHKAVCDALAQMALRISAQPVLDGPSTNDQDAINFSKSLGTVGTGYDLATLVDPFVKVWSAKAKGYVYMSGVPHLLGAAARVNPWEVPGKGRMNVNIDDTQRTIDYNVMDKASGGNLLNHYGITYFAHTSVGGFSVIGNRTLSGRFINKVGLEQAIIRKLIKTADRKMGENLTAEFMQQQCDSLNAWLAQEAAAGALIAAQVYLHPTLNSPEAYLNGEWHIVIAYGGYSPNEHMVFHLREDVGIVKSFLEETL</sequence>
<dbReference type="EMBL" id="JAFNAA010000018">
    <property type="protein sequence ID" value="MBO1109383.1"/>
    <property type="molecule type" value="Genomic_DNA"/>
</dbReference>
<dbReference type="AlphaFoldDB" id="A0A8I1W8M2"/>
<dbReference type="PANTHER" id="PTHR35861:SF2">
    <property type="entry name" value="FELS-2 PROPHAGE PROTEIN"/>
    <property type="match status" value="1"/>
</dbReference>
<organism evidence="1 2">
    <name type="scientific">Plesiomonas shigelloides</name>
    <name type="common">Aeromonas shigelloides</name>
    <dbReference type="NCBI Taxonomy" id="703"/>
    <lineage>
        <taxon>Bacteria</taxon>
        <taxon>Pseudomonadati</taxon>
        <taxon>Pseudomonadota</taxon>
        <taxon>Gammaproteobacteria</taxon>
        <taxon>Enterobacterales</taxon>
        <taxon>Enterobacteriaceae</taxon>
        <taxon>Plesiomonas</taxon>
    </lineage>
</organism>
<evidence type="ECO:0000313" key="2">
    <source>
        <dbReference type="Proteomes" id="UP000664658"/>
    </source>
</evidence>
<dbReference type="RefSeq" id="WP_052242434.1">
    <property type="nucleotide sequence ID" value="NZ_JAFNAA010000018.1"/>
</dbReference>
<dbReference type="PANTHER" id="PTHR35861">
    <property type="match status" value="1"/>
</dbReference>
<evidence type="ECO:0000313" key="1">
    <source>
        <dbReference type="EMBL" id="MBO1109383.1"/>
    </source>
</evidence>
<name>A0A8I1W8M2_PLESH</name>
<dbReference type="InterPro" id="IPR052042">
    <property type="entry name" value="Tail_sheath_structural"/>
</dbReference>
<reference evidence="1" key="1">
    <citation type="submission" date="2021-03" db="EMBL/GenBank/DDBJ databases">
        <title>Plesiomonas shigelloides zfcc0051, isolated from zebrafish feces.</title>
        <authorList>
            <person name="Vanderhoek Z."/>
            <person name="Gaulke C."/>
        </authorList>
    </citation>
    <scope>NUCLEOTIDE SEQUENCE</scope>
    <source>
        <strain evidence="1">Zfcc0051</strain>
    </source>
</reference>
<evidence type="ECO:0008006" key="3">
    <source>
        <dbReference type="Google" id="ProtNLM"/>
    </source>
</evidence>
<dbReference type="Proteomes" id="UP000664658">
    <property type="component" value="Unassembled WGS sequence"/>
</dbReference>
<gene>
    <name evidence="1" type="ORF">J2R62_14400</name>
</gene>
<accession>A0A8I1W8M2</accession>
<protein>
    <recommendedName>
        <fullName evidence="3">Phage tail protein</fullName>
    </recommendedName>
</protein>